<evidence type="ECO:0000313" key="3">
    <source>
        <dbReference type="Proteomes" id="UP000813463"/>
    </source>
</evidence>
<evidence type="ECO:0000259" key="2">
    <source>
        <dbReference type="Pfam" id="PF04195"/>
    </source>
</evidence>
<reference evidence="3" key="1">
    <citation type="journal article" date="2021" name="Nat. Commun.">
        <title>Genomic analyses provide insights into spinach domestication and the genetic basis of agronomic traits.</title>
        <authorList>
            <person name="Cai X."/>
            <person name="Sun X."/>
            <person name="Xu C."/>
            <person name="Sun H."/>
            <person name="Wang X."/>
            <person name="Ge C."/>
            <person name="Zhang Z."/>
            <person name="Wang Q."/>
            <person name="Fei Z."/>
            <person name="Jiao C."/>
            <person name="Wang Q."/>
        </authorList>
    </citation>
    <scope>NUCLEOTIDE SEQUENCE [LARGE SCALE GENOMIC DNA]</scope>
    <source>
        <strain evidence="3">cv. Varoflay</strain>
    </source>
</reference>
<proteinExistence type="predicted"/>
<organism evidence="3 4">
    <name type="scientific">Spinacia oleracea</name>
    <name type="common">Spinach</name>
    <dbReference type="NCBI Taxonomy" id="3562"/>
    <lineage>
        <taxon>Eukaryota</taxon>
        <taxon>Viridiplantae</taxon>
        <taxon>Streptophyta</taxon>
        <taxon>Embryophyta</taxon>
        <taxon>Tracheophyta</taxon>
        <taxon>Spermatophyta</taxon>
        <taxon>Magnoliopsida</taxon>
        <taxon>eudicotyledons</taxon>
        <taxon>Gunneridae</taxon>
        <taxon>Pentapetalae</taxon>
        <taxon>Caryophyllales</taxon>
        <taxon>Chenopodiaceae</taxon>
        <taxon>Chenopodioideae</taxon>
        <taxon>Anserineae</taxon>
        <taxon>Spinacia</taxon>
    </lineage>
</organism>
<dbReference type="Proteomes" id="UP000813463">
    <property type="component" value="Chromosome 2"/>
</dbReference>
<feature type="region of interest" description="Disordered" evidence="1">
    <location>
        <begin position="134"/>
        <end position="154"/>
    </location>
</feature>
<gene>
    <name evidence="4" type="primary">LOC130468017</name>
</gene>
<accession>A0ABM3RCJ1</accession>
<sequence>MTKTLGGDNPSSQPSRFSGWSVPRESNCSWAREEPYFQSNLRRTAIREVYDEGLSQAERERCFALHQLRSRMIREMRSNERPTPATEAALDVSPISVRYHIRSYREFLDSAGSGHGQYGTNSGNLGVSFGQADRMAPEQPASTSGRRPGKEPATDDVGIAIGEYSDGDSIFEDSAGKGVDEHRSGGGDEAGVSGRDGMEINDEGVEANDEGIGSDDDDPADIIVAEVLADEAKEQPYFTDDSTDVHRKEELPPLETLPRTIKILTTWRDLIIKKNHVVHGGVFLGLPAEYKLVVPAEGATIFDCPPGHIAVYAKHFDFGLRFPLHPFVEKIFRAWNVCLAQVTPTTIRTVISFVWLCLFKQWPLTLNLFKRLLWLKKDGETGWMSAYSATKRKTVHPPLSSCKDWQDRFYFVQVPDDFLLRRTFTKPRPRMEQYNQRGLGRRERKAFDYLECDILDVGLSKKQAVNRNWLPNAYYILGSQPLSAVGLCNTHCFGKHTIS</sequence>
<reference evidence="4" key="2">
    <citation type="submission" date="2025-08" db="UniProtKB">
        <authorList>
            <consortium name="RefSeq"/>
        </authorList>
    </citation>
    <scope>IDENTIFICATION</scope>
    <source>
        <tissue evidence="4">Leaf</tissue>
    </source>
</reference>
<dbReference type="Pfam" id="PF04195">
    <property type="entry name" value="Transposase_28"/>
    <property type="match status" value="1"/>
</dbReference>
<evidence type="ECO:0000256" key="1">
    <source>
        <dbReference type="SAM" id="MobiDB-lite"/>
    </source>
</evidence>
<name>A0ABM3RCJ1_SPIOL</name>
<keyword evidence="3" id="KW-1185">Reference proteome</keyword>
<feature type="region of interest" description="Disordered" evidence="1">
    <location>
        <begin position="174"/>
        <end position="197"/>
    </location>
</feature>
<evidence type="ECO:0000313" key="4">
    <source>
        <dbReference type="RefSeq" id="XP_056693321.1"/>
    </source>
</evidence>
<feature type="compositionally biased region" description="Basic and acidic residues" evidence="1">
    <location>
        <begin position="174"/>
        <end position="186"/>
    </location>
</feature>
<feature type="domain" description="Transposase (putative) gypsy type" evidence="2">
    <location>
        <begin position="311"/>
        <end position="376"/>
    </location>
</feature>
<dbReference type="RefSeq" id="XP_056693321.1">
    <property type="nucleotide sequence ID" value="XM_056837343.1"/>
</dbReference>
<feature type="region of interest" description="Disordered" evidence="1">
    <location>
        <begin position="1"/>
        <end position="23"/>
    </location>
</feature>
<dbReference type="InterPro" id="IPR007321">
    <property type="entry name" value="Transposase_28"/>
</dbReference>
<dbReference type="GeneID" id="130468017"/>
<protein>
    <recommendedName>
        <fullName evidence="2">Transposase (putative) gypsy type domain-containing protein</fullName>
    </recommendedName>
</protein>